<sequence length="79" mass="8745">MMTYSTDARGTNNKLKPHRPCLKSIHTEYPPHPPQHPRQRADSPVALPDARAHEDSRRWRKQELVGPFGGAGAHAGSVA</sequence>
<gene>
    <name evidence="2" type="ORF">PoB_003738100</name>
</gene>
<name>A0AAV4AWG9_9GAST</name>
<feature type="compositionally biased region" description="Basic and acidic residues" evidence="1">
    <location>
        <begin position="50"/>
        <end position="63"/>
    </location>
</feature>
<dbReference type="EMBL" id="BLXT01004211">
    <property type="protein sequence ID" value="GFO10876.1"/>
    <property type="molecule type" value="Genomic_DNA"/>
</dbReference>
<evidence type="ECO:0000256" key="1">
    <source>
        <dbReference type="SAM" id="MobiDB-lite"/>
    </source>
</evidence>
<dbReference type="AlphaFoldDB" id="A0AAV4AWG9"/>
<comment type="caution">
    <text evidence="2">The sequence shown here is derived from an EMBL/GenBank/DDBJ whole genome shotgun (WGS) entry which is preliminary data.</text>
</comment>
<protein>
    <submittedName>
        <fullName evidence="2">Uncharacterized protein</fullName>
    </submittedName>
</protein>
<proteinExistence type="predicted"/>
<feature type="region of interest" description="Disordered" evidence="1">
    <location>
        <begin position="1"/>
        <end position="79"/>
    </location>
</feature>
<keyword evidence="3" id="KW-1185">Reference proteome</keyword>
<organism evidence="2 3">
    <name type="scientific">Plakobranchus ocellatus</name>
    <dbReference type="NCBI Taxonomy" id="259542"/>
    <lineage>
        <taxon>Eukaryota</taxon>
        <taxon>Metazoa</taxon>
        <taxon>Spiralia</taxon>
        <taxon>Lophotrochozoa</taxon>
        <taxon>Mollusca</taxon>
        <taxon>Gastropoda</taxon>
        <taxon>Heterobranchia</taxon>
        <taxon>Euthyneura</taxon>
        <taxon>Panpulmonata</taxon>
        <taxon>Sacoglossa</taxon>
        <taxon>Placobranchoidea</taxon>
        <taxon>Plakobranchidae</taxon>
        <taxon>Plakobranchus</taxon>
    </lineage>
</organism>
<evidence type="ECO:0000313" key="3">
    <source>
        <dbReference type="Proteomes" id="UP000735302"/>
    </source>
</evidence>
<feature type="compositionally biased region" description="Polar residues" evidence="1">
    <location>
        <begin position="1"/>
        <end position="14"/>
    </location>
</feature>
<reference evidence="2 3" key="1">
    <citation type="journal article" date="2021" name="Elife">
        <title>Chloroplast acquisition without the gene transfer in kleptoplastic sea slugs, Plakobranchus ocellatus.</title>
        <authorList>
            <person name="Maeda T."/>
            <person name="Takahashi S."/>
            <person name="Yoshida T."/>
            <person name="Shimamura S."/>
            <person name="Takaki Y."/>
            <person name="Nagai Y."/>
            <person name="Toyoda A."/>
            <person name="Suzuki Y."/>
            <person name="Arimoto A."/>
            <person name="Ishii H."/>
            <person name="Satoh N."/>
            <person name="Nishiyama T."/>
            <person name="Hasebe M."/>
            <person name="Maruyama T."/>
            <person name="Minagawa J."/>
            <person name="Obokata J."/>
            <person name="Shigenobu S."/>
        </authorList>
    </citation>
    <scope>NUCLEOTIDE SEQUENCE [LARGE SCALE GENOMIC DNA]</scope>
</reference>
<evidence type="ECO:0000313" key="2">
    <source>
        <dbReference type="EMBL" id="GFO10876.1"/>
    </source>
</evidence>
<accession>A0AAV4AWG9</accession>
<dbReference type="Proteomes" id="UP000735302">
    <property type="component" value="Unassembled WGS sequence"/>
</dbReference>